<dbReference type="EMBL" id="CP039865">
    <property type="protein sequence ID" value="QCK87040.1"/>
    <property type="molecule type" value="Genomic_DNA"/>
</dbReference>
<dbReference type="InterPro" id="IPR036324">
    <property type="entry name" value="Mn/Fe_SOD_N_sf"/>
</dbReference>
<dbReference type="Gene3D" id="3.55.40.20">
    <property type="entry name" value="Iron/manganese superoxide dismutase, C-terminal domain"/>
    <property type="match status" value="1"/>
</dbReference>
<keyword evidence="3 7" id="KW-0479">Metal-binding</keyword>
<organism evidence="12 13">
    <name type="scientific">Phreatobacter aquaticus</name>
    <dbReference type="NCBI Taxonomy" id="2570229"/>
    <lineage>
        <taxon>Bacteria</taxon>
        <taxon>Pseudomonadati</taxon>
        <taxon>Pseudomonadota</taxon>
        <taxon>Alphaproteobacteria</taxon>
        <taxon>Hyphomicrobiales</taxon>
        <taxon>Phreatobacteraceae</taxon>
        <taxon>Phreatobacter</taxon>
    </lineage>
</organism>
<dbReference type="InterPro" id="IPR036314">
    <property type="entry name" value="SOD_C_sf"/>
</dbReference>
<dbReference type="PANTHER" id="PTHR43595:SF2">
    <property type="entry name" value="SMALL RIBOSOMAL SUBUNIT PROTEIN MS42"/>
    <property type="match status" value="1"/>
</dbReference>
<proteinExistence type="inferred from homology"/>
<dbReference type="Gene3D" id="1.10.287.990">
    <property type="entry name" value="Fe,Mn superoxide dismutase (SOD) domain"/>
    <property type="match status" value="1"/>
</dbReference>
<dbReference type="GO" id="GO:0005737">
    <property type="term" value="C:cytoplasm"/>
    <property type="evidence" value="ECO:0007669"/>
    <property type="project" value="TreeGrafter"/>
</dbReference>
<feature type="binding site" evidence="7">
    <location>
        <position position="203"/>
    </location>
    <ligand>
        <name>Mn(2+)</name>
        <dbReference type="ChEBI" id="CHEBI:29035"/>
    </ligand>
</feature>
<keyword evidence="4 8" id="KW-0560">Oxidoreductase</keyword>
<evidence type="ECO:0000256" key="1">
    <source>
        <dbReference type="ARBA" id="ARBA00001965"/>
    </source>
</evidence>
<dbReference type="Pfam" id="PF02777">
    <property type="entry name" value="Sod_Fe_C"/>
    <property type="match status" value="1"/>
</dbReference>
<evidence type="ECO:0000256" key="5">
    <source>
        <dbReference type="ARBA" id="ARBA00024318"/>
    </source>
</evidence>
<dbReference type="PANTHER" id="PTHR43595">
    <property type="entry name" value="37S RIBOSOMAL PROTEIN S26, MITOCHONDRIAL"/>
    <property type="match status" value="1"/>
</dbReference>
<dbReference type="PROSITE" id="PS00088">
    <property type="entry name" value="SOD_MN"/>
    <property type="match status" value="1"/>
</dbReference>
<dbReference type="InterPro" id="IPR001189">
    <property type="entry name" value="Mn/Fe_SOD"/>
</dbReference>
<evidence type="ECO:0000256" key="2">
    <source>
        <dbReference type="ARBA" id="ARBA00008714"/>
    </source>
</evidence>
<dbReference type="SUPFAM" id="SSF54719">
    <property type="entry name" value="Fe,Mn superoxide dismutase (SOD), C-terminal domain"/>
    <property type="match status" value="1"/>
</dbReference>
<evidence type="ECO:0000259" key="11">
    <source>
        <dbReference type="Pfam" id="PF02777"/>
    </source>
</evidence>
<comment type="function">
    <text evidence="8">Destroys radicals which are normally produced within the cells and which are toxic to biological systems.</text>
</comment>
<dbReference type="AlphaFoldDB" id="A0A4D7QGR4"/>
<dbReference type="GO" id="GO:0004784">
    <property type="term" value="F:superoxide dismutase activity"/>
    <property type="evidence" value="ECO:0007669"/>
    <property type="project" value="UniProtKB-EC"/>
</dbReference>
<gene>
    <name evidence="12" type="ORF">E8L99_15355</name>
</gene>
<dbReference type="PRINTS" id="PR01703">
    <property type="entry name" value="MNSODISMTASE"/>
</dbReference>
<feature type="binding site" evidence="7">
    <location>
        <position position="115"/>
    </location>
    <ligand>
        <name>Mn(2+)</name>
        <dbReference type="ChEBI" id="CHEBI:29035"/>
    </ligand>
</feature>
<reference evidence="12 13" key="1">
    <citation type="submission" date="2019-04" db="EMBL/GenBank/DDBJ databases">
        <title>Phreatobacter aquaticus sp. nov.</title>
        <authorList>
            <person name="Choi A."/>
            <person name="Baek K."/>
        </authorList>
    </citation>
    <scope>NUCLEOTIDE SEQUENCE [LARGE SCALE GENOMIC DNA]</scope>
    <source>
        <strain evidence="12 13">NMCR1094</strain>
    </source>
</reference>
<feature type="domain" description="Manganese/iron superoxide dismutase C-terminal" evidence="11">
    <location>
        <begin position="131"/>
        <end position="231"/>
    </location>
</feature>
<dbReference type="InterPro" id="IPR019833">
    <property type="entry name" value="Mn/Fe_SOD_BS"/>
</dbReference>
<dbReference type="GO" id="GO:0046914">
    <property type="term" value="F:transition metal ion binding"/>
    <property type="evidence" value="ECO:0007669"/>
    <property type="project" value="UniProtKB-ARBA"/>
</dbReference>
<feature type="binding site" evidence="7">
    <location>
        <position position="199"/>
    </location>
    <ligand>
        <name>Mn(2+)</name>
        <dbReference type="ChEBI" id="CHEBI:29035"/>
    </ligand>
</feature>
<feature type="binding site" evidence="7">
    <location>
        <position position="60"/>
    </location>
    <ligand>
        <name>Mn(2+)</name>
        <dbReference type="ChEBI" id="CHEBI:29035"/>
    </ligand>
</feature>
<dbReference type="OrthoDB" id="9803125at2"/>
<keyword evidence="9" id="KW-0732">Signal</keyword>
<evidence type="ECO:0000313" key="12">
    <source>
        <dbReference type="EMBL" id="QCK87040.1"/>
    </source>
</evidence>
<evidence type="ECO:0000313" key="13">
    <source>
        <dbReference type="Proteomes" id="UP000298588"/>
    </source>
</evidence>
<comment type="catalytic activity">
    <reaction evidence="6">
        <text>2 superoxide + 2 H(+) = H2O2 + O2</text>
        <dbReference type="Rhea" id="RHEA:20696"/>
        <dbReference type="ChEBI" id="CHEBI:15378"/>
        <dbReference type="ChEBI" id="CHEBI:15379"/>
        <dbReference type="ChEBI" id="CHEBI:16240"/>
        <dbReference type="ChEBI" id="CHEBI:18421"/>
        <dbReference type="EC" id="1.15.1.1"/>
    </reaction>
    <physiologicalReaction direction="left-to-right" evidence="6">
        <dbReference type="Rhea" id="RHEA:20697"/>
    </physiologicalReaction>
</comment>
<dbReference type="SUPFAM" id="SSF46609">
    <property type="entry name" value="Fe,Mn superoxide dismutase (SOD), N-terminal domain"/>
    <property type="match status" value="1"/>
</dbReference>
<feature type="domain" description="Manganese/iron superoxide dismutase N-terminal" evidence="10">
    <location>
        <begin position="36"/>
        <end position="122"/>
    </location>
</feature>
<comment type="similarity">
    <text evidence="2 8">Belongs to the iron/manganese superoxide dismutase family.</text>
</comment>
<protein>
    <recommendedName>
        <fullName evidence="8">Superoxide dismutase</fullName>
        <ecNumber evidence="8">1.15.1.1</ecNumber>
    </recommendedName>
</protein>
<evidence type="ECO:0000256" key="6">
    <source>
        <dbReference type="ARBA" id="ARBA00047393"/>
    </source>
</evidence>
<dbReference type="KEGG" id="paqt:E8L99_15355"/>
<dbReference type="EC" id="1.15.1.1" evidence="8"/>
<evidence type="ECO:0000256" key="9">
    <source>
        <dbReference type="SAM" id="SignalP"/>
    </source>
</evidence>
<feature type="signal peptide" evidence="9">
    <location>
        <begin position="1"/>
        <end position="23"/>
    </location>
</feature>
<dbReference type="InterPro" id="IPR019831">
    <property type="entry name" value="Mn/Fe_SOD_N"/>
</dbReference>
<accession>A0A4D7QGR4</accession>
<evidence type="ECO:0000259" key="10">
    <source>
        <dbReference type="Pfam" id="PF00081"/>
    </source>
</evidence>
<dbReference type="InterPro" id="IPR019832">
    <property type="entry name" value="Mn/Fe_SOD_C"/>
</dbReference>
<evidence type="ECO:0000256" key="8">
    <source>
        <dbReference type="RuleBase" id="RU000414"/>
    </source>
</evidence>
<dbReference type="Pfam" id="PF00081">
    <property type="entry name" value="Sod_Fe_N"/>
    <property type="match status" value="1"/>
</dbReference>
<evidence type="ECO:0000256" key="7">
    <source>
        <dbReference type="PIRSR" id="PIRSR000349-1"/>
    </source>
</evidence>
<comment type="function">
    <text evidence="5">Destroys superoxide anion radicals which are normally produced within the cells and which are toxic to biological systems. Catalyzes the dismutation of superoxide anion radicals into O2 and H2O2 by successive reduction and oxidation of the transition metal ion at the active site.</text>
</comment>
<evidence type="ECO:0000256" key="4">
    <source>
        <dbReference type="ARBA" id="ARBA00023002"/>
    </source>
</evidence>
<comment type="cofactor">
    <cofactor evidence="1">
        <name>Fe(3+)</name>
        <dbReference type="ChEBI" id="CHEBI:29034"/>
    </cofactor>
</comment>
<dbReference type="FunFam" id="3.55.40.20:FF:000001">
    <property type="entry name" value="Superoxide dismutase"/>
    <property type="match status" value="1"/>
</dbReference>
<sequence length="238" mass="26063">MNRRLALKLFGAAAIGATLPIPAAHRVFAQAASGPFTLPPLGYAYEALEPHIDTQTMTIHHQRHEGAFIGNLNTFAGQYAALKPDTIEPVLRKLSDVPEGIRTGVRNNAGGLWNHVFFWDIMTPGGAKEATGTLAAAINSTFGDHAKFRQQFQASAVGRFGSGWAWLVVDKDGKLAIVSTPNQDNPLMDGVKGVVLGVDVWEHAYYLKYQNRRPDYVTSWWNTVNWTKAQANFAKAMG</sequence>
<dbReference type="PIRSF" id="PIRSF000349">
    <property type="entry name" value="SODismutase"/>
    <property type="match status" value="1"/>
</dbReference>
<keyword evidence="13" id="KW-1185">Reference proteome</keyword>
<evidence type="ECO:0000256" key="3">
    <source>
        <dbReference type="ARBA" id="ARBA00022723"/>
    </source>
</evidence>
<name>A0A4D7QGR4_9HYPH</name>
<dbReference type="RefSeq" id="WP_137100371.1">
    <property type="nucleotide sequence ID" value="NZ_CP039865.1"/>
</dbReference>
<dbReference type="Proteomes" id="UP000298588">
    <property type="component" value="Chromosome"/>
</dbReference>
<feature type="chain" id="PRO_5020415950" description="Superoxide dismutase" evidence="9">
    <location>
        <begin position="24"/>
        <end position="238"/>
    </location>
</feature>